<dbReference type="Proteomes" id="UP001165368">
    <property type="component" value="Unassembled WGS sequence"/>
</dbReference>
<name>A0ABS9LDH1_9MICC</name>
<dbReference type="RefSeq" id="WP_237826612.1">
    <property type="nucleotide sequence ID" value="NZ_JAKLTQ010000027.1"/>
</dbReference>
<keyword evidence="1" id="KW-0472">Membrane</keyword>
<evidence type="ECO:0000256" key="1">
    <source>
        <dbReference type="SAM" id="Phobius"/>
    </source>
</evidence>
<evidence type="ECO:0000313" key="3">
    <source>
        <dbReference type="Proteomes" id="UP001165368"/>
    </source>
</evidence>
<accession>A0ABS9LDH1</accession>
<keyword evidence="1" id="KW-1133">Transmembrane helix</keyword>
<reference evidence="2" key="1">
    <citation type="submission" date="2022-01" db="EMBL/GenBank/DDBJ databases">
        <authorList>
            <person name="Jo J.-H."/>
            <person name="Im W.-T."/>
        </authorList>
    </citation>
    <scope>NUCLEOTIDE SEQUENCE</scope>
    <source>
        <strain evidence="2">I2-34</strain>
    </source>
</reference>
<evidence type="ECO:0000313" key="2">
    <source>
        <dbReference type="EMBL" id="MCG2624558.1"/>
    </source>
</evidence>
<keyword evidence="1" id="KW-0812">Transmembrane</keyword>
<comment type="caution">
    <text evidence="2">The sequence shown here is derived from an EMBL/GenBank/DDBJ whole genome shotgun (WGS) entry which is preliminary data.</text>
</comment>
<keyword evidence="3" id="KW-1185">Reference proteome</keyword>
<organism evidence="2 3">
    <name type="scientific">Arthrobacter hankyongi</name>
    <dbReference type="NCBI Taxonomy" id="2904801"/>
    <lineage>
        <taxon>Bacteria</taxon>
        <taxon>Bacillati</taxon>
        <taxon>Actinomycetota</taxon>
        <taxon>Actinomycetes</taxon>
        <taxon>Micrococcales</taxon>
        <taxon>Micrococcaceae</taxon>
        <taxon>Arthrobacter</taxon>
    </lineage>
</organism>
<feature type="transmembrane region" description="Helical" evidence="1">
    <location>
        <begin position="25"/>
        <end position="45"/>
    </location>
</feature>
<gene>
    <name evidence="2" type="ORF">LVY72_21955</name>
</gene>
<dbReference type="EMBL" id="JAKLTQ010000027">
    <property type="protein sequence ID" value="MCG2624558.1"/>
    <property type="molecule type" value="Genomic_DNA"/>
</dbReference>
<protein>
    <submittedName>
        <fullName evidence="2">Uncharacterized protein</fullName>
    </submittedName>
</protein>
<proteinExistence type="predicted"/>
<sequence>MSNRSSDPDAPGHTGPAMWAPGRRWGTLALIAAGMVLATAGLAAAEHWLYPDKYRDIQAVVAGHDRSGQLDPVEDVTGTACRSGRCQQAVQAGTDVRFVRYATRELAAEAVPREAAAGRTAYRSEWVVVSWPAGTPAAETALVREIFPASEKNLPAP</sequence>